<dbReference type="GO" id="GO:0042026">
    <property type="term" value="P:protein refolding"/>
    <property type="evidence" value="ECO:0007669"/>
    <property type="project" value="TreeGrafter"/>
</dbReference>
<accession>A0A9Q0MLL4</accession>
<dbReference type="CDD" id="cd06526">
    <property type="entry name" value="metazoan_ACD"/>
    <property type="match status" value="1"/>
</dbReference>
<dbReference type="InterPro" id="IPR008978">
    <property type="entry name" value="HSP20-like_chaperone"/>
</dbReference>
<keyword evidence="6" id="KW-1185">Reference proteome</keyword>
<keyword evidence="1" id="KW-0346">Stress response</keyword>
<organism evidence="5 6">
    <name type="scientific">Pseudolycoriella hygida</name>
    <dbReference type="NCBI Taxonomy" id="35572"/>
    <lineage>
        <taxon>Eukaryota</taxon>
        <taxon>Metazoa</taxon>
        <taxon>Ecdysozoa</taxon>
        <taxon>Arthropoda</taxon>
        <taxon>Hexapoda</taxon>
        <taxon>Insecta</taxon>
        <taxon>Pterygota</taxon>
        <taxon>Neoptera</taxon>
        <taxon>Endopterygota</taxon>
        <taxon>Diptera</taxon>
        <taxon>Nematocera</taxon>
        <taxon>Sciaroidea</taxon>
        <taxon>Sciaridae</taxon>
        <taxon>Pseudolycoriella</taxon>
    </lineage>
</organism>
<dbReference type="PANTHER" id="PTHR45640">
    <property type="entry name" value="HEAT SHOCK PROTEIN HSP-12.2-RELATED"/>
    <property type="match status" value="1"/>
</dbReference>
<dbReference type="Proteomes" id="UP001151699">
    <property type="component" value="Unassembled WGS sequence"/>
</dbReference>
<evidence type="ECO:0000259" key="4">
    <source>
        <dbReference type="PROSITE" id="PS01031"/>
    </source>
</evidence>
<evidence type="ECO:0000256" key="2">
    <source>
        <dbReference type="PROSITE-ProRule" id="PRU00285"/>
    </source>
</evidence>
<dbReference type="SUPFAM" id="SSF49764">
    <property type="entry name" value="HSP20-like chaperones"/>
    <property type="match status" value="1"/>
</dbReference>
<feature type="domain" description="SHSP" evidence="4">
    <location>
        <begin position="56"/>
        <end position="164"/>
    </location>
</feature>
<name>A0A9Q0MLL4_9DIPT</name>
<dbReference type="GO" id="GO:0005634">
    <property type="term" value="C:nucleus"/>
    <property type="evidence" value="ECO:0007669"/>
    <property type="project" value="TreeGrafter"/>
</dbReference>
<dbReference type="OrthoDB" id="1431247at2759"/>
<dbReference type="Gene3D" id="2.60.40.790">
    <property type="match status" value="1"/>
</dbReference>
<gene>
    <name evidence="5" type="primary">l(2)efl_1</name>
    <name evidence="5" type="ORF">Bhyg_16747</name>
</gene>
<dbReference type="GO" id="GO:0009408">
    <property type="term" value="P:response to heat"/>
    <property type="evidence" value="ECO:0007669"/>
    <property type="project" value="TreeGrafter"/>
</dbReference>
<dbReference type="InterPro" id="IPR002068">
    <property type="entry name" value="A-crystallin/Hsp20_dom"/>
</dbReference>
<dbReference type="InterPro" id="IPR001436">
    <property type="entry name" value="Alpha-crystallin/sHSP_animal"/>
</dbReference>
<evidence type="ECO:0000313" key="5">
    <source>
        <dbReference type="EMBL" id="KAJ6633507.1"/>
    </source>
</evidence>
<dbReference type="PROSITE" id="PS01031">
    <property type="entry name" value="SHSP"/>
    <property type="match status" value="1"/>
</dbReference>
<dbReference type="AlphaFoldDB" id="A0A9Q0MLL4"/>
<dbReference type="PANTHER" id="PTHR45640:SF13">
    <property type="entry name" value="HEAT SHOCK PROTEIN 22-RELATED"/>
    <property type="match status" value="1"/>
</dbReference>
<dbReference type="PRINTS" id="PR00299">
    <property type="entry name" value="ACRYSTALLIN"/>
</dbReference>
<proteinExistence type="inferred from homology"/>
<dbReference type="GO" id="GO:0051082">
    <property type="term" value="F:unfolded protein binding"/>
    <property type="evidence" value="ECO:0007669"/>
    <property type="project" value="TreeGrafter"/>
</dbReference>
<evidence type="ECO:0000256" key="1">
    <source>
        <dbReference type="ARBA" id="ARBA00023016"/>
    </source>
</evidence>
<evidence type="ECO:0000256" key="3">
    <source>
        <dbReference type="RuleBase" id="RU003616"/>
    </source>
</evidence>
<comment type="caution">
    <text evidence="5">The sequence shown here is derived from an EMBL/GenBank/DDBJ whole genome shotgun (WGS) entry which is preliminary data.</text>
</comment>
<dbReference type="GO" id="GO:0005737">
    <property type="term" value="C:cytoplasm"/>
    <property type="evidence" value="ECO:0007669"/>
    <property type="project" value="TreeGrafter"/>
</dbReference>
<reference evidence="5" key="1">
    <citation type="submission" date="2022-07" db="EMBL/GenBank/DDBJ databases">
        <authorList>
            <person name="Trinca V."/>
            <person name="Uliana J.V.C."/>
            <person name="Torres T.T."/>
            <person name="Ward R.J."/>
            <person name="Monesi N."/>
        </authorList>
    </citation>
    <scope>NUCLEOTIDE SEQUENCE</scope>
    <source>
        <strain evidence="5">HSMRA1968</strain>
        <tissue evidence="5">Whole embryos</tissue>
    </source>
</reference>
<sequence>MSLVLYDNDEWLDFKRRTEILPSDLWPTPFLWSVYRTLCDANGLVRPWVDVYWRKYWDEINCIERTLIINKDLFEVQLDVHHFRSYEITVKVIGNLIIIKGKHDKRPKVNAYVERQFERRYDLSNDFRIKNVTSTLSSDGILTVKAVPSVPAFQPAYIRNVPVLQTFRPSYLDN</sequence>
<comment type="similarity">
    <text evidence="2 3">Belongs to the small heat shock protein (HSP20) family.</text>
</comment>
<evidence type="ECO:0000313" key="6">
    <source>
        <dbReference type="Proteomes" id="UP001151699"/>
    </source>
</evidence>
<dbReference type="EMBL" id="WJQU01001944">
    <property type="protein sequence ID" value="KAJ6633507.1"/>
    <property type="molecule type" value="Genomic_DNA"/>
</dbReference>
<protein>
    <submittedName>
        <fullName evidence="5">Protein lethal(2)essential for life</fullName>
    </submittedName>
</protein>
<dbReference type="Pfam" id="PF00011">
    <property type="entry name" value="HSP20"/>
    <property type="match status" value="1"/>
</dbReference>